<reference evidence="2 3" key="1">
    <citation type="submission" date="2019-10" db="EMBL/GenBank/DDBJ databases">
        <title>Description of Paenibacillus pedi sp. nov.</title>
        <authorList>
            <person name="Carlier A."/>
            <person name="Qi S."/>
        </authorList>
    </citation>
    <scope>NUCLEOTIDE SEQUENCE [LARGE SCALE GENOMIC DNA]</scope>
    <source>
        <strain evidence="2 3">LMG 31457</strain>
    </source>
</reference>
<dbReference type="SUPFAM" id="SSF55729">
    <property type="entry name" value="Acyl-CoA N-acyltransferases (Nat)"/>
    <property type="match status" value="1"/>
</dbReference>
<name>A0ABX1ZNA2_9BACL</name>
<dbReference type="Proteomes" id="UP000618579">
    <property type="component" value="Unassembled WGS sequence"/>
</dbReference>
<sequence length="179" mass="20159">MEDGTYQGGSYILEIIRLWEQDVPQVQELLTDVVSRLPSDALYSTTGFDALYEYVEQKGEMYGVYQGDALVAYTVIAFPGLSAGNLGREFGVPEAELSRVASLEGTIVHESVRGRGLQRHFNAWREQRAREKDMLYLYATVHPDNAVSRQNLEAAGLTLQFSRPMYGGLPRHCYAKKLF</sequence>
<evidence type="ECO:0000313" key="3">
    <source>
        <dbReference type="Proteomes" id="UP000618579"/>
    </source>
</evidence>
<proteinExistence type="predicted"/>
<comment type="caution">
    <text evidence="2">The sequence shown here is derived from an EMBL/GenBank/DDBJ whole genome shotgun (WGS) entry which is preliminary data.</text>
</comment>
<dbReference type="EMBL" id="WHNZ01000017">
    <property type="protein sequence ID" value="NOV00090.1"/>
    <property type="molecule type" value="Genomic_DNA"/>
</dbReference>
<organism evidence="2 3">
    <name type="scientific">Paenibacillus planticolens</name>
    <dbReference type="NCBI Taxonomy" id="2654976"/>
    <lineage>
        <taxon>Bacteria</taxon>
        <taxon>Bacillati</taxon>
        <taxon>Bacillota</taxon>
        <taxon>Bacilli</taxon>
        <taxon>Bacillales</taxon>
        <taxon>Paenibacillaceae</taxon>
        <taxon>Paenibacillus</taxon>
    </lineage>
</organism>
<evidence type="ECO:0000313" key="2">
    <source>
        <dbReference type="EMBL" id="NOV00090.1"/>
    </source>
</evidence>
<evidence type="ECO:0000259" key="1">
    <source>
        <dbReference type="PROSITE" id="PS51186"/>
    </source>
</evidence>
<dbReference type="PROSITE" id="PS51186">
    <property type="entry name" value="GNAT"/>
    <property type="match status" value="1"/>
</dbReference>
<dbReference type="InterPro" id="IPR000182">
    <property type="entry name" value="GNAT_dom"/>
</dbReference>
<keyword evidence="3" id="KW-1185">Reference proteome</keyword>
<accession>A0ABX1ZNA2</accession>
<dbReference type="InterPro" id="IPR016181">
    <property type="entry name" value="Acyl_CoA_acyltransferase"/>
</dbReference>
<feature type="domain" description="N-acetyltransferase" evidence="1">
    <location>
        <begin position="13"/>
        <end position="179"/>
    </location>
</feature>
<gene>
    <name evidence="2" type="ORF">GC097_08680</name>
</gene>
<protein>
    <submittedName>
        <fullName evidence="2">GNAT family N-acetyltransferase</fullName>
    </submittedName>
</protein>
<dbReference type="Gene3D" id="3.40.630.30">
    <property type="match status" value="1"/>
</dbReference>